<dbReference type="EMBL" id="QJSX01000006">
    <property type="protein sequence ID" value="PYE54103.1"/>
    <property type="molecule type" value="Genomic_DNA"/>
</dbReference>
<comment type="caution">
    <text evidence="2">The sequence shown here is derived from an EMBL/GenBank/DDBJ whole genome shotgun (WGS) entry which is preliminary data.</text>
</comment>
<protein>
    <submittedName>
        <fullName evidence="2">Aryl-alcohol dehydrogenase-like predicted oxidoreductase</fullName>
    </submittedName>
</protein>
<dbReference type="PANTHER" id="PTHR43312:SF1">
    <property type="entry name" value="NADP-DEPENDENT OXIDOREDUCTASE DOMAIN-CONTAINING PROTEIN"/>
    <property type="match status" value="1"/>
</dbReference>
<gene>
    <name evidence="2" type="ORF">DES52_10668</name>
</gene>
<feature type="domain" description="NADP-dependent oxidoreductase" evidence="1">
    <location>
        <begin position="46"/>
        <end position="303"/>
    </location>
</feature>
<evidence type="ECO:0000259" key="1">
    <source>
        <dbReference type="Pfam" id="PF00248"/>
    </source>
</evidence>
<dbReference type="Proteomes" id="UP000248326">
    <property type="component" value="Unassembled WGS sequence"/>
</dbReference>
<dbReference type="InterPro" id="IPR036812">
    <property type="entry name" value="NAD(P)_OxRdtase_dom_sf"/>
</dbReference>
<keyword evidence="3" id="KW-1185">Reference proteome</keyword>
<dbReference type="InterPro" id="IPR023210">
    <property type="entry name" value="NADP_OxRdtase_dom"/>
</dbReference>
<dbReference type="OrthoDB" id="5522046at2"/>
<dbReference type="PANTHER" id="PTHR43312">
    <property type="entry name" value="D-THREO-ALDOSE 1-DEHYDROGENASE"/>
    <property type="match status" value="1"/>
</dbReference>
<sequence length="320" mass="35433">MQLRSLGRRDLQVSRLGLGLSALGRPGYFTLGHREDLRGEYDVDVMRRRAFDVMDAAYEAGVRYFDAARSYGRAEDFLGDWLRTRTPEDVTTGSKWGYVYVADWRTDVWPQEVKDHSADNFERQWTQTRERLGDRLGVYMIHSVTPDSNVLNDATLLARLENLAARGVLVGLSVSGPKQGDLIRRALELDVFRVVQATWNLLEPSADEALREAHAAGLGVIVKEGVANGRLTERGEEAKHPAMRAACQAYGVTPDVIALAAVLAQPFTDVVLSGAATVPHLRSNLRAADLTLDEATLDALKALTIEPTAFWKARSAMPWT</sequence>
<name>A0A318S615_9DEIO</name>
<dbReference type="RefSeq" id="WP_110886498.1">
    <property type="nucleotide sequence ID" value="NZ_QJSX01000006.1"/>
</dbReference>
<dbReference type="AlphaFoldDB" id="A0A318S615"/>
<dbReference type="SUPFAM" id="SSF51430">
    <property type="entry name" value="NAD(P)-linked oxidoreductase"/>
    <property type="match status" value="1"/>
</dbReference>
<dbReference type="Pfam" id="PF00248">
    <property type="entry name" value="Aldo_ket_red"/>
    <property type="match status" value="1"/>
</dbReference>
<evidence type="ECO:0000313" key="2">
    <source>
        <dbReference type="EMBL" id="PYE54103.1"/>
    </source>
</evidence>
<dbReference type="InterPro" id="IPR053135">
    <property type="entry name" value="AKR2_Oxidoreductase"/>
</dbReference>
<organism evidence="2 3">
    <name type="scientific">Deinococcus yavapaiensis KR-236</name>
    <dbReference type="NCBI Taxonomy" id="694435"/>
    <lineage>
        <taxon>Bacteria</taxon>
        <taxon>Thermotogati</taxon>
        <taxon>Deinococcota</taxon>
        <taxon>Deinococci</taxon>
        <taxon>Deinococcales</taxon>
        <taxon>Deinococcaceae</taxon>
        <taxon>Deinococcus</taxon>
    </lineage>
</organism>
<proteinExistence type="predicted"/>
<dbReference type="Gene3D" id="3.20.20.100">
    <property type="entry name" value="NADP-dependent oxidoreductase domain"/>
    <property type="match status" value="1"/>
</dbReference>
<reference evidence="2 3" key="1">
    <citation type="submission" date="2018-06" db="EMBL/GenBank/DDBJ databases">
        <title>Genomic Encyclopedia of Type Strains, Phase IV (KMG-IV): sequencing the most valuable type-strain genomes for metagenomic binning, comparative biology and taxonomic classification.</title>
        <authorList>
            <person name="Goeker M."/>
        </authorList>
    </citation>
    <scope>NUCLEOTIDE SEQUENCE [LARGE SCALE GENOMIC DNA]</scope>
    <source>
        <strain evidence="2 3">DSM 18048</strain>
    </source>
</reference>
<evidence type="ECO:0000313" key="3">
    <source>
        <dbReference type="Proteomes" id="UP000248326"/>
    </source>
</evidence>
<dbReference type="CDD" id="cd19098">
    <property type="entry name" value="AKR_unchar"/>
    <property type="match status" value="1"/>
</dbReference>
<accession>A0A318S615</accession>